<dbReference type="Gene3D" id="3.10.580.10">
    <property type="entry name" value="CBS-domain"/>
    <property type="match status" value="1"/>
</dbReference>
<gene>
    <name evidence="11" type="ORF">OW763_11660</name>
</gene>
<name>A0ABT4D421_9CLOT</name>
<dbReference type="InterPro" id="IPR003593">
    <property type="entry name" value="AAA+_ATPase"/>
</dbReference>
<evidence type="ECO:0000256" key="5">
    <source>
        <dbReference type="ARBA" id="ARBA00022840"/>
    </source>
</evidence>
<dbReference type="PANTHER" id="PTHR43117">
    <property type="entry name" value="OSMOPROTECTANT IMPORT ATP-BINDING PROTEIN OSMV"/>
    <property type="match status" value="1"/>
</dbReference>
<keyword evidence="3" id="KW-0677">Repeat</keyword>
<dbReference type="Gene3D" id="3.40.50.300">
    <property type="entry name" value="P-loop containing nucleotide triphosphate hydrolases"/>
    <property type="match status" value="1"/>
</dbReference>
<feature type="domain" description="CBS" evidence="10">
    <location>
        <begin position="314"/>
        <end position="371"/>
    </location>
</feature>
<protein>
    <recommendedName>
        <fullName evidence="8">Quaternary amine transport ATP-binding protein</fullName>
        <ecNumber evidence="8">7.6.2.9</ecNumber>
    </recommendedName>
</protein>
<keyword evidence="4 8" id="KW-0547">Nucleotide-binding</keyword>
<keyword evidence="2 8" id="KW-0813">Transport</keyword>
<feature type="domain" description="CBS" evidence="10">
    <location>
        <begin position="254"/>
        <end position="313"/>
    </location>
</feature>
<dbReference type="InterPro" id="IPR003439">
    <property type="entry name" value="ABC_transporter-like_ATP-bd"/>
</dbReference>
<comment type="caution">
    <text evidence="11">The sequence shown here is derived from an EMBL/GenBank/DDBJ whole genome shotgun (WGS) entry which is preliminary data.</text>
</comment>
<evidence type="ECO:0000256" key="8">
    <source>
        <dbReference type="RuleBase" id="RU369116"/>
    </source>
</evidence>
<sequence>MIKLQNVKKYFKNNKVLKGVDLEINKGELVVLIGPSGCGKTTTLKMLNKLIKPTSGKILINGEDIGKKDTIDLRRNIGYVIQQTGLFPHMTVGDNIGLIPFLKKWTEDKIKTRTFELLELVGMNPEEYIDRYPNELSGGQQQRIGVARAFATNPEIILMDEPFSALDPITRNQLQDELFNLQQKLKKTIVFVTHDMDEALKLGDRICIMKDGVILQYDTPEELLKNPAHGFVEEFIGKNRIWNQPEFIKAEDIVIENPVKTIGNRTILQATEIMQQRHVDSILIVDRDNKLDGIATLKDIRKNRDKKVTLNDIMEKDVVSVNKDDSIVDVLKVMNEKQVGYIPVVDNSQKLIGLITRSSLISVLSEQFLEEEEVAV</sequence>
<comment type="catalytic activity">
    <reaction evidence="8">
        <text>a quaternary ammonium(out) + ATP + H2O = a quaternary ammonium(in) + ADP + phosphate + H(+)</text>
        <dbReference type="Rhea" id="RHEA:11036"/>
        <dbReference type="ChEBI" id="CHEBI:15377"/>
        <dbReference type="ChEBI" id="CHEBI:15378"/>
        <dbReference type="ChEBI" id="CHEBI:30616"/>
        <dbReference type="ChEBI" id="CHEBI:35267"/>
        <dbReference type="ChEBI" id="CHEBI:43474"/>
        <dbReference type="ChEBI" id="CHEBI:456216"/>
    </reaction>
</comment>
<evidence type="ECO:0000259" key="9">
    <source>
        <dbReference type="PROSITE" id="PS50893"/>
    </source>
</evidence>
<keyword evidence="8" id="KW-1003">Cell membrane</keyword>
<evidence type="ECO:0000256" key="4">
    <source>
        <dbReference type="ARBA" id="ARBA00022741"/>
    </source>
</evidence>
<dbReference type="InterPro" id="IPR027417">
    <property type="entry name" value="P-loop_NTPase"/>
</dbReference>
<evidence type="ECO:0000313" key="11">
    <source>
        <dbReference type="EMBL" id="MCY6485000.1"/>
    </source>
</evidence>
<dbReference type="PANTHER" id="PTHR43117:SF4">
    <property type="entry name" value="OSMOPROTECTANT IMPORT ATP-BINDING PROTEIN OSMV"/>
    <property type="match status" value="1"/>
</dbReference>
<dbReference type="InterPro" id="IPR046342">
    <property type="entry name" value="CBS_dom_sf"/>
</dbReference>
<accession>A0ABT4D421</accession>
<dbReference type="GO" id="GO:0005524">
    <property type="term" value="F:ATP binding"/>
    <property type="evidence" value="ECO:0007669"/>
    <property type="project" value="UniProtKB-KW"/>
</dbReference>
<feature type="domain" description="ABC transporter" evidence="9">
    <location>
        <begin position="2"/>
        <end position="236"/>
    </location>
</feature>
<dbReference type="InterPro" id="IPR000644">
    <property type="entry name" value="CBS_dom"/>
</dbReference>
<dbReference type="RefSeq" id="WP_268041317.1">
    <property type="nucleotide sequence ID" value="NZ_JAPQER010000004.1"/>
</dbReference>
<dbReference type="SMART" id="SM00382">
    <property type="entry name" value="AAA"/>
    <property type="match status" value="1"/>
</dbReference>
<dbReference type="InterPro" id="IPR005892">
    <property type="entry name" value="Gly-betaine_transp_ATP-bd"/>
</dbReference>
<comment type="similarity">
    <text evidence="1 8">Belongs to the ABC transporter superfamily.</text>
</comment>
<keyword evidence="8" id="KW-0997">Cell inner membrane</keyword>
<evidence type="ECO:0000259" key="10">
    <source>
        <dbReference type="PROSITE" id="PS51371"/>
    </source>
</evidence>
<evidence type="ECO:0000256" key="3">
    <source>
        <dbReference type="ARBA" id="ARBA00022737"/>
    </source>
</evidence>
<dbReference type="SMART" id="SM00116">
    <property type="entry name" value="CBS"/>
    <property type="match status" value="2"/>
</dbReference>
<comment type="subcellular location">
    <subcellularLocation>
        <location evidence="8">Cell inner membrane</location>
        <topology evidence="8">Peripheral membrane protein</topology>
    </subcellularLocation>
</comment>
<dbReference type="SUPFAM" id="SSF54631">
    <property type="entry name" value="CBS-domain pair"/>
    <property type="match status" value="1"/>
</dbReference>
<evidence type="ECO:0000256" key="6">
    <source>
        <dbReference type="ARBA" id="ARBA00023122"/>
    </source>
</evidence>
<dbReference type="EMBL" id="JAPQER010000004">
    <property type="protein sequence ID" value="MCY6485000.1"/>
    <property type="molecule type" value="Genomic_DNA"/>
</dbReference>
<evidence type="ECO:0000313" key="12">
    <source>
        <dbReference type="Proteomes" id="UP001078443"/>
    </source>
</evidence>
<dbReference type="Pfam" id="PF00005">
    <property type="entry name" value="ABC_tran"/>
    <property type="match status" value="1"/>
</dbReference>
<evidence type="ECO:0000256" key="2">
    <source>
        <dbReference type="ARBA" id="ARBA00022448"/>
    </source>
</evidence>
<keyword evidence="8" id="KW-0472">Membrane</keyword>
<dbReference type="InterPro" id="IPR017871">
    <property type="entry name" value="ABC_transporter-like_CS"/>
</dbReference>
<proteinExistence type="inferred from homology"/>
<dbReference type="Pfam" id="PF00571">
    <property type="entry name" value="CBS"/>
    <property type="match status" value="2"/>
</dbReference>
<evidence type="ECO:0000256" key="1">
    <source>
        <dbReference type="ARBA" id="ARBA00005417"/>
    </source>
</evidence>
<comment type="subunit">
    <text evidence="8">The complex is probably composed of two ATP-binding proteins, two transmembrane proteins and a solute-binding protein.</text>
</comment>
<keyword evidence="12" id="KW-1185">Reference proteome</keyword>
<dbReference type="NCBIfam" id="TIGR01186">
    <property type="entry name" value="proV"/>
    <property type="match status" value="1"/>
</dbReference>
<dbReference type="PROSITE" id="PS51371">
    <property type="entry name" value="CBS"/>
    <property type="match status" value="2"/>
</dbReference>
<evidence type="ECO:0000256" key="7">
    <source>
        <dbReference type="PROSITE-ProRule" id="PRU00703"/>
    </source>
</evidence>
<dbReference type="EC" id="7.6.2.9" evidence="8"/>
<dbReference type="PROSITE" id="PS00211">
    <property type="entry name" value="ABC_TRANSPORTER_1"/>
    <property type="match status" value="1"/>
</dbReference>
<keyword evidence="5 8" id="KW-0067">ATP-binding</keyword>
<keyword evidence="6 7" id="KW-0129">CBS domain</keyword>
<dbReference type="PROSITE" id="PS50893">
    <property type="entry name" value="ABC_TRANSPORTER_2"/>
    <property type="match status" value="1"/>
</dbReference>
<dbReference type="CDD" id="cd04583">
    <property type="entry name" value="CBS_pair_ABC_OpuCA_assoc"/>
    <property type="match status" value="1"/>
</dbReference>
<dbReference type="SUPFAM" id="SSF52540">
    <property type="entry name" value="P-loop containing nucleoside triphosphate hydrolases"/>
    <property type="match status" value="1"/>
</dbReference>
<reference evidence="11" key="1">
    <citation type="submission" date="2022-12" db="EMBL/GenBank/DDBJ databases">
        <authorList>
            <person name="Wang J."/>
        </authorList>
    </citation>
    <scope>NUCLEOTIDE SEQUENCE</scope>
    <source>
        <strain evidence="11">HY-45-18</strain>
    </source>
</reference>
<dbReference type="Proteomes" id="UP001078443">
    <property type="component" value="Unassembled WGS sequence"/>
</dbReference>
<organism evidence="11 12">
    <name type="scientific">Clostridium aestuarii</name>
    <dbReference type="NCBI Taxonomy" id="338193"/>
    <lineage>
        <taxon>Bacteria</taxon>
        <taxon>Bacillati</taxon>
        <taxon>Bacillota</taxon>
        <taxon>Clostridia</taxon>
        <taxon>Eubacteriales</taxon>
        <taxon>Clostridiaceae</taxon>
        <taxon>Clostridium</taxon>
    </lineage>
</organism>